<evidence type="ECO:0000313" key="3">
    <source>
        <dbReference type="EMBL" id="ORY37698.1"/>
    </source>
</evidence>
<dbReference type="PROSITE" id="PS50942">
    <property type="entry name" value="ENTH"/>
    <property type="match status" value="1"/>
</dbReference>
<dbReference type="STRING" id="329046.A0A1Y2BSG9"/>
<gene>
    <name evidence="3" type="ORF">BCR33DRAFT_701102</name>
</gene>
<evidence type="ECO:0000256" key="1">
    <source>
        <dbReference type="SAM" id="MobiDB-lite"/>
    </source>
</evidence>
<feature type="region of interest" description="Disordered" evidence="1">
    <location>
        <begin position="454"/>
        <end position="531"/>
    </location>
</feature>
<dbReference type="GO" id="GO:0006897">
    <property type="term" value="P:endocytosis"/>
    <property type="evidence" value="ECO:0007669"/>
    <property type="project" value="TreeGrafter"/>
</dbReference>
<feature type="region of interest" description="Disordered" evidence="1">
    <location>
        <begin position="150"/>
        <end position="170"/>
    </location>
</feature>
<organism evidence="3 4">
    <name type="scientific">Rhizoclosmatium globosum</name>
    <dbReference type="NCBI Taxonomy" id="329046"/>
    <lineage>
        <taxon>Eukaryota</taxon>
        <taxon>Fungi</taxon>
        <taxon>Fungi incertae sedis</taxon>
        <taxon>Chytridiomycota</taxon>
        <taxon>Chytridiomycota incertae sedis</taxon>
        <taxon>Chytridiomycetes</taxon>
        <taxon>Chytridiales</taxon>
        <taxon>Chytriomycetaceae</taxon>
        <taxon>Rhizoclosmatium</taxon>
    </lineage>
</organism>
<dbReference type="InterPro" id="IPR008942">
    <property type="entry name" value="ENTH_VHS"/>
</dbReference>
<keyword evidence="4" id="KW-1185">Reference proteome</keyword>
<dbReference type="GO" id="GO:0030125">
    <property type="term" value="C:clathrin vesicle coat"/>
    <property type="evidence" value="ECO:0007669"/>
    <property type="project" value="TreeGrafter"/>
</dbReference>
<dbReference type="PANTHER" id="PTHR12276:SF45">
    <property type="entry name" value="CLATHRIN INTERACTOR 1"/>
    <property type="match status" value="1"/>
</dbReference>
<dbReference type="Gene3D" id="1.25.40.90">
    <property type="match status" value="1"/>
</dbReference>
<dbReference type="GO" id="GO:0005768">
    <property type="term" value="C:endosome"/>
    <property type="evidence" value="ECO:0007669"/>
    <property type="project" value="TreeGrafter"/>
</dbReference>
<dbReference type="CDD" id="cd16992">
    <property type="entry name" value="ENTH_Ent3"/>
    <property type="match status" value="1"/>
</dbReference>
<proteinExistence type="predicted"/>
<evidence type="ECO:0000259" key="2">
    <source>
        <dbReference type="PROSITE" id="PS50942"/>
    </source>
</evidence>
<accession>A0A1Y2BSG9</accession>
<dbReference type="InterPro" id="IPR013809">
    <property type="entry name" value="ENTH"/>
</dbReference>
<feature type="compositionally biased region" description="Polar residues" evidence="1">
    <location>
        <begin position="201"/>
        <end position="219"/>
    </location>
</feature>
<dbReference type="SMART" id="SM00273">
    <property type="entry name" value="ENTH"/>
    <property type="match status" value="1"/>
</dbReference>
<feature type="compositionally biased region" description="Low complexity" evidence="1">
    <location>
        <begin position="225"/>
        <end position="244"/>
    </location>
</feature>
<reference evidence="3 4" key="1">
    <citation type="submission" date="2016-07" db="EMBL/GenBank/DDBJ databases">
        <title>Pervasive Adenine N6-methylation of Active Genes in Fungi.</title>
        <authorList>
            <consortium name="DOE Joint Genome Institute"/>
            <person name="Mondo S.J."/>
            <person name="Dannebaum R.O."/>
            <person name="Kuo R.C."/>
            <person name="Labutti K."/>
            <person name="Haridas S."/>
            <person name="Kuo A."/>
            <person name="Salamov A."/>
            <person name="Ahrendt S.R."/>
            <person name="Lipzen A."/>
            <person name="Sullivan W."/>
            <person name="Andreopoulos W.B."/>
            <person name="Clum A."/>
            <person name="Lindquist E."/>
            <person name="Daum C."/>
            <person name="Ramamoorthy G.K."/>
            <person name="Gryganskyi A."/>
            <person name="Culley D."/>
            <person name="Magnuson J.K."/>
            <person name="James T.Y."/>
            <person name="O'Malley M.A."/>
            <person name="Stajich J.E."/>
            <person name="Spatafora J.W."/>
            <person name="Visel A."/>
            <person name="Grigoriev I.V."/>
        </authorList>
    </citation>
    <scope>NUCLEOTIDE SEQUENCE [LARGE SCALE GENOMIC DNA]</scope>
    <source>
        <strain evidence="3 4">JEL800</strain>
    </source>
</reference>
<dbReference type="GO" id="GO:0005886">
    <property type="term" value="C:plasma membrane"/>
    <property type="evidence" value="ECO:0007669"/>
    <property type="project" value="TreeGrafter"/>
</dbReference>
<feature type="compositionally biased region" description="Basic and acidic residues" evidence="1">
    <location>
        <begin position="150"/>
        <end position="160"/>
    </location>
</feature>
<feature type="compositionally biased region" description="Low complexity" evidence="1">
    <location>
        <begin position="255"/>
        <end position="267"/>
    </location>
</feature>
<dbReference type="OrthoDB" id="4033880at2759"/>
<dbReference type="GO" id="GO:0030276">
    <property type="term" value="F:clathrin binding"/>
    <property type="evidence" value="ECO:0007669"/>
    <property type="project" value="TreeGrafter"/>
</dbReference>
<protein>
    <submittedName>
        <fullName evidence="3">ENTH-domain-containing protein</fullName>
    </submittedName>
</protein>
<dbReference type="GO" id="GO:0005543">
    <property type="term" value="F:phospholipid binding"/>
    <property type="evidence" value="ECO:0007669"/>
    <property type="project" value="TreeGrafter"/>
</dbReference>
<feature type="compositionally biased region" description="Low complexity" evidence="1">
    <location>
        <begin position="511"/>
        <end position="521"/>
    </location>
</feature>
<dbReference type="Proteomes" id="UP000193642">
    <property type="component" value="Unassembled WGS sequence"/>
</dbReference>
<dbReference type="Pfam" id="PF01417">
    <property type="entry name" value="ENTH"/>
    <property type="match status" value="1"/>
</dbReference>
<dbReference type="EMBL" id="MCGO01000049">
    <property type="protein sequence ID" value="ORY37698.1"/>
    <property type="molecule type" value="Genomic_DNA"/>
</dbReference>
<dbReference type="AlphaFoldDB" id="A0A1Y2BSG9"/>
<feature type="domain" description="ENTH" evidence="2">
    <location>
        <begin position="19"/>
        <end position="152"/>
    </location>
</feature>
<name>A0A1Y2BSG9_9FUNG</name>
<dbReference type="SUPFAM" id="SSF48464">
    <property type="entry name" value="ENTH/VHS domain"/>
    <property type="match status" value="1"/>
</dbReference>
<sequence length="531" mass="55353">MDSWFDPNKLAETFNKVKNAVLNLPEYQCKVLEATGNEHWGASSTLMLDIAHATGNPQHFNDIMSTIYQRVQEPAGPTWRQTYKALQLLEYLIKNGNERVVDYAKDHIYELKALKNFHYTDEKGKDQGINVRNRGNEIVVLLGDNDRIKEERKKARENRSKYTGVSSSGGGFGGSGNKYGGFAGGGSSNYQEDYSSGGGYSSRNDNNYGGNTSSVTASARETGRSDYSASSSASVTSSSSNSRALPKVVFKSDGASAPTAAKPATSSVKARQTPTTTAAPIIDLLGTDDLVSTATATSGNNDDWGDFASATITTAQPVSTASASAGFADFASFQSAPVSNSNTFTSFAAPVATQSATTSSFDDFGDFTAASSTTTAVPNFANFGGAPSSSQSGGISSLNNQFASFNMNSGASANTNNGFSDFNTFNSTPVKSGTGNDAFSKLVSLDPMALSGVGKKDNVSGPSLSSIQNSHTQFGGVTPSGGFSQGGAARPPSMVGMGVMSPTGVTPVKPQPSQQQNQKSSGGFGDFDSLI</sequence>
<feature type="compositionally biased region" description="Polar residues" evidence="1">
    <location>
        <begin position="460"/>
        <end position="475"/>
    </location>
</feature>
<feature type="region of interest" description="Disordered" evidence="1">
    <location>
        <begin position="192"/>
        <end position="273"/>
    </location>
</feature>
<dbReference type="FunFam" id="1.25.40.90:FF:000006">
    <property type="entry name" value="Clathrin interactor 1"/>
    <property type="match status" value="1"/>
</dbReference>
<dbReference type="PANTHER" id="PTHR12276">
    <property type="entry name" value="EPSIN/ENT-RELATED"/>
    <property type="match status" value="1"/>
</dbReference>
<comment type="caution">
    <text evidence="3">The sequence shown here is derived from an EMBL/GenBank/DDBJ whole genome shotgun (WGS) entry which is preliminary data.</text>
</comment>
<evidence type="ECO:0000313" key="4">
    <source>
        <dbReference type="Proteomes" id="UP000193642"/>
    </source>
</evidence>